<dbReference type="SUPFAM" id="SSF52540">
    <property type="entry name" value="P-loop containing nucleoside triphosphate hydrolases"/>
    <property type="match status" value="1"/>
</dbReference>
<dbReference type="AlphaFoldDB" id="A0A501WPN2"/>
<sequence length="249" mass="27956">MRRTAIVSSDPVLTLRSHGINNESSMSNDIFAYYDQHPDAQTALAKLRQRAINQQRQIIGLAGLPGSGKSTLAAYLKHKLSRELGERIQTVSMDGFHLSKAQLNAQPNATELFARRGAPWTFDGQAFSQALIEFKTKPNQALGWPDFDHAKGDPEPDAIRITPATSLLLVEGLYVFHDQHGFDLGAHQLDEKWFLDVPFSEAMSRLCLRHQQAWNMSKTDARAWIAKNDQLNAEITQATRQHADWLITP</sequence>
<protein>
    <recommendedName>
        <fullName evidence="3">Pantothenate kinase</fullName>
    </recommendedName>
</protein>
<dbReference type="Gene3D" id="3.40.50.300">
    <property type="entry name" value="P-loop containing nucleotide triphosphate hydrolases"/>
    <property type="match status" value="2"/>
</dbReference>
<evidence type="ECO:0000313" key="1">
    <source>
        <dbReference type="EMBL" id="TPE49197.1"/>
    </source>
</evidence>
<dbReference type="PANTHER" id="PTHR10285">
    <property type="entry name" value="URIDINE KINASE"/>
    <property type="match status" value="1"/>
</dbReference>
<organism evidence="1 2">
    <name type="scientific">Maribrevibacterium harenarium</name>
    <dbReference type="NCBI Taxonomy" id="2589817"/>
    <lineage>
        <taxon>Bacteria</taxon>
        <taxon>Pseudomonadati</taxon>
        <taxon>Pseudomonadota</taxon>
        <taxon>Gammaproteobacteria</taxon>
        <taxon>Oceanospirillales</taxon>
        <taxon>Oceanospirillaceae</taxon>
        <taxon>Maribrevibacterium</taxon>
    </lineage>
</organism>
<evidence type="ECO:0008006" key="3">
    <source>
        <dbReference type="Google" id="ProtNLM"/>
    </source>
</evidence>
<dbReference type="Pfam" id="PF03308">
    <property type="entry name" value="MeaB"/>
    <property type="match status" value="1"/>
</dbReference>
<dbReference type="OrthoDB" id="1550976at2"/>
<keyword evidence="2" id="KW-1185">Reference proteome</keyword>
<accession>A0A501WPN2</accession>
<comment type="caution">
    <text evidence="1">The sequence shown here is derived from an EMBL/GenBank/DDBJ whole genome shotgun (WGS) entry which is preliminary data.</text>
</comment>
<proteinExistence type="predicted"/>
<name>A0A501WPN2_9GAMM</name>
<gene>
    <name evidence="1" type="ORF">FJM67_12395</name>
</gene>
<dbReference type="InterPro" id="IPR027417">
    <property type="entry name" value="P-loop_NTPase"/>
</dbReference>
<reference evidence="1 2" key="1">
    <citation type="submission" date="2019-06" db="EMBL/GenBank/DDBJ databases">
        <title>A novel bacterium of genus Marinomonas, isolated from coastal sand.</title>
        <authorList>
            <person name="Huang H."/>
            <person name="Mo K."/>
            <person name="Hu Y."/>
        </authorList>
    </citation>
    <scope>NUCLEOTIDE SEQUENCE [LARGE SCALE GENOMIC DNA]</scope>
    <source>
        <strain evidence="1 2">HB171799</strain>
    </source>
</reference>
<evidence type="ECO:0000313" key="2">
    <source>
        <dbReference type="Proteomes" id="UP000315901"/>
    </source>
</evidence>
<dbReference type="EMBL" id="VFRR01000026">
    <property type="protein sequence ID" value="TPE49197.1"/>
    <property type="molecule type" value="Genomic_DNA"/>
</dbReference>
<dbReference type="Proteomes" id="UP000315901">
    <property type="component" value="Unassembled WGS sequence"/>
</dbReference>